<evidence type="ECO:0000256" key="1">
    <source>
        <dbReference type="ARBA" id="ARBA00022801"/>
    </source>
</evidence>
<dbReference type="Gene3D" id="1.20.58.2150">
    <property type="match status" value="1"/>
</dbReference>
<dbReference type="PANTHER" id="PTHR37842:SF2">
    <property type="entry name" value="GYLCOSYL HYDROLASE 115 C-TERMINAL DOMAIN-CONTAINING PROTEIN"/>
    <property type="match status" value="1"/>
</dbReference>
<comment type="caution">
    <text evidence="4">The sequence shown here is derived from an EMBL/GenBank/DDBJ whole genome shotgun (WGS) entry which is preliminary data.</text>
</comment>
<dbReference type="PANTHER" id="PTHR37842">
    <property type="match status" value="1"/>
</dbReference>
<dbReference type="GO" id="GO:0005975">
    <property type="term" value="P:carbohydrate metabolic process"/>
    <property type="evidence" value="ECO:0007669"/>
    <property type="project" value="UniProtKB-ARBA"/>
</dbReference>
<evidence type="ECO:0000313" key="4">
    <source>
        <dbReference type="EMBL" id="RGE70569.1"/>
    </source>
</evidence>
<accession>A0A3E3IU06</accession>
<gene>
    <name evidence="4" type="ORF">DWY69_16700</name>
    <name evidence="3" type="ORF">DXC51_23170</name>
</gene>
<dbReference type="Pfam" id="PF17829">
    <property type="entry name" value="GH115_C"/>
    <property type="match status" value="1"/>
</dbReference>
<dbReference type="Pfam" id="PF15979">
    <property type="entry name" value="Glyco_hydro_115"/>
    <property type="match status" value="1"/>
</dbReference>
<dbReference type="Gene3D" id="2.60.120.1620">
    <property type="match status" value="2"/>
</dbReference>
<dbReference type="InterPro" id="IPR041437">
    <property type="entry name" value="GH115_C"/>
</dbReference>
<dbReference type="Gene3D" id="3.30.379.10">
    <property type="entry name" value="Chitobiase/beta-hexosaminidase domain 2-like"/>
    <property type="match status" value="1"/>
</dbReference>
<dbReference type="GeneID" id="97989680"/>
<protein>
    <recommendedName>
        <fullName evidence="2">Gylcosyl hydrolase 115 C-terminal domain-containing protein</fullName>
    </recommendedName>
</protein>
<keyword evidence="5" id="KW-1185">Reference proteome</keyword>
<dbReference type="InterPro" id="IPR042301">
    <property type="entry name" value="GH115_sf"/>
</dbReference>
<dbReference type="GO" id="GO:0016787">
    <property type="term" value="F:hydrolase activity"/>
    <property type="evidence" value="ECO:0007669"/>
    <property type="project" value="UniProtKB-KW"/>
</dbReference>
<dbReference type="Proteomes" id="UP000261166">
    <property type="component" value="Unassembled WGS sequence"/>
</dbReference>
<proteinExistence type="predicted"/>
<keyword evidence="1" id="KW-0378">Hydrolase</keyword>
<evidence type="ECO:0000313" key="6">
    <source>
        <dbReference type="Proteomes" id="UP000261166"/>
    </source>
</evidence>
<dbReference type="EMBL" id="QVLV01000022">
    <property type="protein sequence ID" value="RGE56697.1"/>
    <property type="molecule type" value="Genomic_DNA"/>
</dbReference>
<dbReference type="EMBL" id="QVLU01000015">
    <property type="protein sequence ID" value="RGE70569.1"/>
    <property type="molecule type" value="Genomic_DNA"/>
</dbReference>
<evidence type="ECO:0000313" key="3">
    <source>
        <dbReference type="EMBL" id="RGE56697.1"/>
    </source>
</evidence>
<name>A0A3E3IU06_9FIRM</name>
<feature type="domain" description="Gylcosyl hydrolase 115 C-terminal" evidence="2">
    <location>
        <begin position="767"/>
        <end position="941"/>
    </location>
</feature>
<dbReference type="InterPro" id="IPR029018">
    <property type="entry name" value="Hex-like_dom2"/>
</dbReference>
<dbReference type="Gene3D" id="3.20.20.520">
    <property type="entry name" value="Glycosyl hydrolase family 115"/>
    <property type="match status" value="1"/>
</dbReference>
<evidence type="ECO:0000259" key="2">
    <source>
        <dbReference type="Pfam" id="PF17829"/>
    </source>
</evidence>
<dbReference type="InterPro" id="IPR031924">
    <property type="entry name" value="GH115"/>
</dbReference>
<sequence length="1216" mass="140003">MERDGDFVLLETGKKVRITYSEKENSAVKCAVSKLAEDIRKVCDCNVELGSSFGNSVSENETEIIIITMDTPCSLQNIPEEMLPALERIMDGQGKGRWEAYLHQIYGSSFYIVGADRRGTVFGIYDLSEQLGISPWYFWADVPVRKKERFIFSKDYSKADWPDVPYRGIFLNDEEELEAWSKLHTEDDTIGPVTYAHIFELLLRLKANYIWPAMHVNYFNGDPENGKLAEKMGIIVGTSHCDMLLRSNQNEWTPWLKKKGYENIRYDYSLPDKNREIIKEYWAESVEMNQDYEVCYTVGMRGIHDSGFVTETIDQDASLTPQERTEKKIKLLEKVICDQRQILTEVLGEDKGKKAVQTFIPYKEVLDLYDGGLQIPEDVTLIWVDDNFGYMRRYPQKEERKRRGGNGLYYHSSYWASPGMSYLFFNSIPLAQTGNELKKCWEQGIRKMWVLNVGALKPLEIDTEFFLRYGWEAGRKEGETKDVSQFISCWINRNFSGDFGVAAADIYNRFAQLNNVCKPEHLQSDKFSQAAYGNEAKRRLDSLKELSDRAGEIYQCLPAEERDAFFELFLMKLQASYYINASFYYADRSRLFWEWGGMQAADEYLEKSRQMDRRKQELLYYYNHVMQNGKWEGILTPESFTPPPTVLYPAAKPALVIGAASLGAMWEDKFIFHPHGSKEKTIILYNKGCGTVGFRAEIPDWLEISEKEGRAAVEKMLSVHIRESERAASFAKGRTGKIVITGEDGGRFEIEVQALKEAAYSYTEPFYAEADGCISIPAEGYAESVCSKEACWRKIKHLGRGWGSAMEAFLEAGEDMAAVSGENLKIMDSCYLDYSFFLESSGAFLLEIHRFLTLNPVGKVRFAIGVDNGRPVIIETKTVDEWKGSWKEAVMNDGEKLYTMLPWLPAGLHRLKIYPVDQYVTLHKLVIYTRRRKESNFGPLESAFFDGTKWKEAEDDRMPESAREVQAAFWRELYGSPADKELLLPMLYAAPDFWKTERLYARSDEKENRLGNIKYRTRADGTKDVFQEFGNGLFEEQDGVVAIEAEYALENSENAYLTPSVPNGKYCWSHTQSETDGRSGLAMMIEGRGRYWENPQEAPGMHYRIRIRDAGNYFVWLLMKFEDTDSDSCYFALDGMVLDAERTFSSHGGFFTYSMKQRWHWRAAAVMEMDAGVHVLSVIGRKSGLRIDRIYLTREKDWPPVDADWRESKRNKDNLE</sequence>
<dbReference type="Proteomes" id="UP000260812">
    <property type="component" value="Unassembled WGS sequence"/>
</dbReference>
<reference evidence="4 6" key="1">
    <citation type="submission" date="2018-08" db="EMBL/GenBank/DDBJ databases">
        <title>A genome reference for cultivated species of the human gut microbiota.</title>
        <authorList>
            <person name="Zou Y."/>
            <person name="Xue W."/>
            <person name="Luo G."/>
        </authorList>
    </citation>
    <scope>NUCLEOTIDE SEQUENCE [LARGE SCALE GENOMIC DNA]</scope>
    <source>
        <strain evidence="4 6">AF26-4BH</strain>
        <strain evidence="3">TF05-5AC</strain>
    </source>
</reference>
<evidence type="ECO:0000313" key="5">
    <source>
        <dbReference type="Proteomes" id="UP000260812"/>
    </source>
</evidence>
<organism evidence="4 6">
    <name type="scientific">Eisenbergiella massiliensis</name>
    <dbReference type="NCBI Taxonomy" id="1720294"/>
    <lineage>
        <taxon>Bacteria</taxon>
        <taxon>Bacillati</taxon>
        <taxon>Bacillota</taxon>
        <taxon>Clostridia</taxon>
        <taxon>Lachnospirales</taxon>
        <taxon>Lachnospiraceae</taxon>
        <taxon>Eisenbergiella</taxon>
    </lineage>
</organism>
<dbReference type="AlphaFoldDB" id="A0A3E3IU06"/>
<dbReference type="OrthoDB" id="8727830at2"/>
<dbReference type="RefSeq" id="WP_117531116.1">
    <property type="nucleotide sequence ID" value="NZ_JBKUNB010000023.1"/>
</dbReference>